<proteinExistence type="predicted"/>
<dbReference type="Proteomes" id="UP000034407">
    <property type="component" value="Unassembled WGS sequence"/>
</dbReference>
<evidence type="ECO:0000256" key="1">
    <source>
        <dbReference type="SAM" id="Phobius"/>
    </source>
</evidence>
<keyword evidence="1" id="KW-1133">Transmembrane helix</keyword>
<accession>A0A0M3DC20</accession>
<evidence type="ECO:0000313" key="3">
    <source>
        <dbReference type="Proteomes" id="UP000034407"/>
    </source>
</evidence>
<reference evidence="2 3" key="1">
    <citation type="submission" date="2015-04" db="EMBL/GenBank/DDBJ databases">
        <title>Microcin producing Clostridium sp. JC272T.</title>
        <authorList>
            <person name="Jyothsna T."/>
            <person name="Sasikala C."/>
            <person name="Ramana C."/>
        </authorList>
    </citation>
    <scope>NUCLEOTIDE SEQUENCE [LARGE SCALE GENOMIC DNA]</scope>
    <source>
        <strain evidence="2 3">JC272</strain>
    </source>
</reference>
<comment type="caution">
    <text evidence="2">The sequence shown here is derived from an EMBL/GenBank/DDBJ whole genome shotgun (WGS) entry which is preliminary data.</text>
</comment>
<dbReference type="RefSeq" id="WP_046824037.1">
    <property type="nucleotide sequence ID" value="NZ_LBBT01000315.1"/>
</dbReference>
<sequence length="62" mass="7271">MKKLNIILFGIATFFIGYFLTILYIPIKDVYLQSIESLRLSILFLSSIISMWGYIIYSKKDN</sequence>
<dbReference type="EMBL" id="LBBT01000315">
    <property type="protein sequence ID" value="KKY00215.1"/>
    <property type="molecule type" value="Genomic_DNA"/>
</dbReference>
<dbReference type="OrthoDB" id="9973264at2"/>
<keyword evidence="1" id="KW-0472">Membrane</keyword>
<dbReference type="PATRIC" id="fig|1629550.3.peg.2559"/>
<name>A0A0M3DC20_9FIRM</name>
<gene>
    <name evidence="2" type="ORF">VN21_15455</name>
</gene>
<organism evidence="2 3">
    <name type="scientific">Paraclostridium benzoelyticum</name>
    <dbReference type="NCBI Taxonomy" id="1629550"/>
    <lineage>
        <taxon>Bacteria</taxon>
        <taxon>Bacillati</taxon>
        <taxon>Bacillota</taxon>
        <taxon>Clostridia</taxon>
        <taxon>Peptostreptococcales</taxon>
        <taxon>Peptostreptococcaceae</taxon>
        <taxon>Paraclostridium</taxon>
    </lineage>
</organism>
<feature type="transmembrane region" description="Helical" evidence="1">
    <location>
        <begin position="37"/>
        <end position="57"/>
    </location>
</feature>
<dbReference type="AlphaFoldDB" id="A0A0M3DC20"/>
<keyword evidence="3" id="KW-1185">Reference proteome</keyword>
<keyword evidence="1" id="KW-0812">Transmembrane</keyword>
<evidence type="ECO:0000313" key="2">
    <source>
        <dbReference type="EMBL" id="KKY00215.1"/>
    </source>
</evidence>
<protein>
    <submittedName>
        <fullName evidence="2">Uncharacterized protein</fullName>
    </submittedName>
</protein>
<feature type="transmembrane region" description="Helical" evidence="1">
    <location>
        <begin position="6"/>
        <end position="25"/>
    </location>
</feature>